<dbReference type="InterPro" id="IPR013517">
    <property type="entry name" value="FG-GAP"/>
</dbReference>
<dbReference type="PANTHER" id="PTHR44103:SF1">
    <property type="entry name" value="PROPROTEIN CONVERTASE P"/>
    <property type="match status" value="1"/>
</dbReference>
<name>A0A9D1DLV3_9FIRM</name>
<comment type="caution">
    <text evidence="3">The sequence shown here is derived from an EMBL/GenBank/DDBJ whole genome shotgun (WGS) entry which is preliminary data.</text>
</comment>
<dbReference type="AlphaFoldDB" id="A0A9D1DLV3"/>
<keyword evidence="1 2" id="KW-0732">Signal</keyword>
<dbReference type="Pfam" id="PF13517">
    <property type="entry name" value="FG-GAP_3"/>
    <property type="match status" value="2"/>
</dbReference>
<dbReference type="PANTHER" id="PTHR44103">
    <property type="entry name" value="PROPROTEIN CONVERTASE P"/>
    <property type="match status" value="1"/>
</dbReference>
<dbReference type="EMBL" id="DVHH01000158">
    <property type="protein sequence ID" value="HIR55233.1"/>
    <property type="molecule type" value="Genomic_DNA"/>
</dbReference>
<evidence type="ECO:0000256" key="2">
    <source>
        <dbReference type="SAM" id="SignalP"/>
    </source>
</evidence>
<gene>
    <name evidence="3" type="ORF">IAD36_06565</name>
</gene>
<proteinExistence type="predicted"/>
<dbReference type="SUPFAM" id="SSF69318">
    <property type="entry name" value="Integrin alpha N-terminal domain"/>
    <property type="match status" value="2"/>
</dbReference>
<evidence type="ECO:0000313" key="3">
    <source>
        <dbReference type="EMBL" id="HIR55233.1"/>
    </source>
</evidence>
<dbReference type="Proteomes" id="UP000824238">
    <property type="component" value="Unassembled WGS sequence"/>
</dbReference>
<protein>
    <submittedName>
        <fullName evidence="3">VCBS repeat-containing protein</fullName>
    </submittedName>
</protein>
<evidence type="ECO:0000256" key="1">
    <source>
        <dbReference type="ARBA" id="ARBA00022729"/>
    </source>
</evidence>
<dbReference type="Gene3D" id="2.130.10.130">
    <property type="entry name" value="Integrin alpha, N-terminal"/>
    <property type="match status" value="2"/>
</dbReference>
<accession>A0A9D1DLV3</accession>
<organism evidence="3 4">
    <name type="scientific">Candidatus Scatomorpha intestinigallinarum</name>
    <dbReference type="NCBI Taxonomy" id="2840923"/>
    <lineage>
        <taxon>Bacteria</taxon>
        <taxon>Bacillati</taxon>
        <taxon>Bacillota</taxon>
        <taxon>Clostridia</taxon>
        <taxon>Eubacteriales</taxon>
        <taxon>Candidatus Scatomorpha</taxon>
    </lineage>
</organism>
<dbReference type="PROSITE" id="PS51257">
    <property type="entry name" value="PROKAR_LIPOPROTEIN"/>
    <property type="match status" value="1"/>
</dbReference>
<sequence>MKKTLSLVICCALLLGLLSGCGDISIPFIGGGEDHVKQNSLPAAEVSLSSVNAAENELRAAVLYDGSAGTGYWEDTCSRLCQPLLLGLEAEAVDVSGEYSLEDYDLLYPDESIIGSEKAESLKDEITAFAEAGGGVFLTNGFYDFFDKDLIGAKSFHEVEDYPYLMDYPEVDDDLAELQEITRDFYTLYEAYTDFPELEGLERGMALKPSTAVALCTRVGYALSTMNMYGEGYVFFASGLLPNPYCISGTMLEQRDDGQRYLSDTAMSAARLLENAFASFYMKRTVGYSVWRVYGSFGSPAMSWELHFEELGGFADGSGVAFAELCKEYGQIPSYTLVRNSYTWFERVETVSSLLGQEGGQLRFSMELNENAYSSGAHVAAGDEWLTLASIEDGGSYFEDYPEFELRAYPDVYDLDGDGKPDIVCGSSDGRLYFYRGLGYKSRLLTEEAAPLTDSEGRQLSVSGYSAPVVCDFDGDGEADILCGAQDGKVYLFRGLGELTFEAGVVVADTGIEGQVFPDWGDLNGDGADDLVCGSNSGKLLVLYGTESGLPESGFTELSVFGVDGDWLCPRIYDINGDGIQDLLLGTFDGYVAKLLNQGVGGFASAGFIELDEMNYKGNYNAKFGNNCVPVVADINGDGIDDLICGSLEYGASYPIDSEYFPYKSELMEQIKYFRDNYIYVGAHFYTTAYSSAEREAYELQRHLESLKLYGVVSDKLGANQHTWYTSSLSQTQTFLSLWKAGFLWNTGYAAPGDLDPYPQASARNVISLPFFLTQDGKWTILLQNCCTMLYGYDEWTDISARYGMPMCVYYHCDFTAQDDTEAIASIEQVQAFREKFGYSFVMENQLASTCAAAINLSLDIVGNSEENFDIELVGSGQSNTFPLYSGNYQISTGVRLSLGTALQGRDIRTDADVWHRDGSDLYIGLNRPVRVYEAAEGAAEEAAHIERVNLPATISTHEGGASVSFLSNGYMEVETSAPATTQSSGWTAKELEDGGTLFYKYGAASALIISYGE</sequence>
<reference evidence="3" key="1">
    <citation type="submission" date="2020-10" db="EMBL/GenBank/DDBJ databases">
        <authorList>
            <person name="Gilroy R."/>
        </authorList>
    </citation>
    <scope>NUCLEOTIDE SEQUENCE</scope>
    <source>
        <strain evidence="3">ChiGjej3B3-7149</strain>
    </source>
</reference>
<dbReference type="InterPro" id="IPR028994">
    <property type="entry name" value="Integrin_alpha_N"/>
</dbReference>
<feature type="chain" id="PRO_5038461646" evidence="2">
    <location>
        <begin position="23"/>
        <end position="1014"/>
    </location>
</feature>
<feature type="signal peptide" evidence="2">
    <location>
        <begin position="1"/>
        <end position="22"/>
    </location>
</feature>
<evidence type="ECO:0000313" key="4">
    <source>
        <dbReference type="Proteomes" id="UP000824238"/>
    </source>
</evidence>
<reference evidence="3" key="2">
    <citation type="journal article" date="2021" name="PeerJ">
        <title>Extensive microbial diversity within the chicken gut microbiome revealed by metagenomics and culture.</title>
        <authorList>
            <person name="Gilroy R."/>
            <person name="Ravi A."/>
            <person name="Getino M."/>
            <person name="Pursley I."/>
            <person name="Horton D.L."/>
            <person name="Alikhan N.F."/>
            <person name="Baker D."/>
            <person name="Gharbi K."/>
            <person name="Hall N."/>
            <person name="Watson M."/>
            <person name="Adriaenssens E.M."/>
            <person name="Foster-Nyarko E."/>
            <person name="Jarju S."/>
            <person name="Secka A."/>
            <person name="Antonio M."/>
            <person name="Oren A."/>
            <person name="Chaudhuri R.R."/>
            <person name="La Ragione R."/>
            <person name="Hildebrand F."/>
            <person name="Pallen M.J."/>
        </authorList>
    </citation>
    <scope>NUCLEOTIDE SEQUENCE</scope>
    <source>
        <strain evidence="3">ChiGjej3B3-7149</strain>
    </source>
</reference>